<dbReference type="Pfam" id="PF14579">
    <property type="entry name" value="HHH_6"/>
    <property type="match status" value="1"/>
</dbReference>
<protein>
    <recommendedName>
        <fullName evidence="4">DNA polymerase III subunit alpha</fullName>
        <ecNumber evidence="3">2.7.7.7</ecNumber>
    </recommendedName>
</protein>
<evidence type="ECO:0000256" key="3">
    <source>
        <dbReference type="ARBA" id="ARBA00012417"/>
    </source>
</evidence>
<dbReference type="GO" id="GO:0003887">
    <property type="term" value="F:DNA-directed DNA polymerase activity"/>
    <property type="evidence" value="ECO:0007669"/>
    <property type="project" value="UniProtKB-KW"/>
</dbReference>
<dbReference type="Pfam" id="PF01336">
    <property type="entry name" value="tRNA_anti-codon"/>
    <property type="match status" value="1"/>
</dbReference>
<evidence type="ECO:0000256" key="6">
    <source>
        <dbReference type="ARBA" id="ARBA00022695"/>
    </source>
</evidence>
<comment type="caution">
    <text evidence="12">The sequence shown here is derived from an EMBL/GenBank/DDBJ whole genome shotgun (WGS) entry which is preliminary data.</text>
</comment>
<sequence length="1212" mass="132437">MVNEPVGGVVEADDVEPFVHLHTHTEYSLLDGASRITDLVAAAKGHGQTALAITDHGALYGAVKFYTAARSAGIKPIIGCEMYMAPRSRHDREGRTDRDPNHLILLARNETGYRNLIQLVSKSHLEGYYYKPRIDKELLAEHADGLICLSACIGGELPQAILGGDMDAAESVARQHMEMFGPDGYFLEMMDHAIAEEGAIRAGLLEIARRTGLPLVATNDAHYIGVEDAEAHDILLCIQTQARREDEKRFRFAGPHFSVTSGAHMRDRFAAYGEAVRNTVAVAGLCNLELKLGGNLLPAYSPIPQGHTAESYLRELCQVGLRERYGDGITAEARERLAMELDVIETTGFAPYFLIVWDLIRAARCDGVVVGPGRGSSAGSLVAYVLRITNICPLRYGLIFERFLNRERVEMPDIDIDFDDRRRDRVLQYVQQKYGEDHVAQIITFGTMAARAVIRDVGRALNVPLPDVDRLAKLVPLSVKITLEKALADSRELRGLYESEGWARQVIDIAKRLEGICRNASTHAAGVVIGAEPLTNIVPLQRSTTGDRSSAVTMFDMASISQVGLLKIDFLGLANLTVIDEAVGMIEHSNSTGTRIDMDEIPLDDPATYALLCKADTHGIFQLESTFAKRILIDMQPRSLEDVGVANALNRPGPIEGGVVDLYSKRKRGELSVEYPAGLESLLEPVLAETHGTMVYQDQVMKIAQAVAGFTLGEADLLRGAMGKKDKAKMAKQREKFLAGAALKGISEDGAIELFELMAHFAGYGFNKAHAMAYGLISYQTAYLKANHPVEYMAALLNSRGGDFDKLKQTILDAHAHGLVVHKPDINRSGEGFTVGDRGIGEILFGLQHIKNVGESVTHAIVAARDEGGPFTSLLDLCMRVDSRDLNRRVLESLIQCGALDSLGDRHALLRQLDSSMDHAAAVRRERDLGQTALFGDVVDIIGTIVPHAVMAAGEGGAGNGDGAGKGDDSWLSWERDLLGMYLSDHPLRRIAATLQTRVDTSINELGAHLDGLIVQVGGCIRDVRAFVPRKSTTGQRMAFLQIEDLTGSCEVVVFNRVFEEVAELLRPDAVVVIRGKVESGRPSPNAAVDDEERESEPSKIRADAIFAMDDARLVAWRRNSTVHIRLAPDQHHLVGPLHQAIAEHRGDAPVVIHVESDESIDDIALHEGFTVEPGPGLERTVEALLGPGSYRLETRRERAPERETRGAARRT</sequence>
<dbReference type="PANTHER" id="PTHR32294">
    <property type="entry name" value="DNA POLYMERASE III SUBUNIT ALPHA"/>
    <property type="match status" value="1"/>
</dbReference>
<dbReference type="NCBIfam" id="TIGR00594">
    <property type="entry name" value="polc"/>
    <property type="match status" value="1"/>
</dbReference>
<dbReference type="NCBIfam" id="NF005298">
    <property type="entry name" value="PRK06826.1"/>
    <property type="match status" value="1"/>
</dbReference>
<dbReference type="CDD" id="cd12113">
    <property type="entry name" value="PHP_PolIIIA_DnaE3"/>
    <property type="match status" value="1"/>
</dbReference>
<dbReference type="InterPro" id="IPR016195">
    <property type="entry name" value="Pol/histidinol_Pase-like"/>
</dbReference>
<evidence type="ECO:0000313" key="12">
    <source>
        <dbReference type="EMBL" id="MBJ7593688.1"/>
    </source>
</evidence>
<dbReference type="Pfam" id="PF07733">
    <property type="entry name" value="DNA_pol3_alpha"/>
    <property type="match status" value="1"/>
</dbReference>
<dbReference type="GO" id="GO:0005737">
    <property type="term" value="C:cytoplasm"/>
    <property type="evidence" value="ECO:0007669"/>
    <property type="project" value="UniProtKB-SubCell"/>
</dbReference>
<name>A0A934N4B6_9BACT</name>
<comment type="catalytic activity">
    <reaction evidence="9">
        <text>DNA(n) + a 2'-deoxyribonucleoside 5'-triphosphate = DNA(n+1) + diphosphate</text>
        <dbReference type="Rhea" id="RHEA:22508"/>
        <dbReference type="Rhea" id="RHEA-COMP:17339"/>
        <dbReference type="Rhea" id="RHEA-COMP:17340"/>
        <dbReference type="ChEBI" id="CHEBI:33019"/>
        <dbReference type="ChEBI" id="CHEBI:61560"/>
        <dbReference type="ChEBI" id="CHEBI:173112"/>
        <dbReference type="EC" id="2.7.7.7"/>
    </reaction>
</comment>
<dbReference type="GO" id="GO:0008408">
    <property type="term" value="F:3'-5' exonuclease activity"/>
    <property type="evidence" value="ECO:0007669"/>
    <property type="project" value="InterPro"/>
</dbReference>
<evidence type="ECO:0000259" key="11">
    <source>
        <dbReference type="SMART" id="SM00481"/>
    </source>
</evidence>
<feature type="domain" description="Polymerase/histidinol phosphatase N-terminal" evidence="11">
    <location>
        <begin position="19"/>
        <end position="86"/>
    </location>
</feature>
<dbReference type="PANTHER" id="PTHR32294:SF0">
    <property type="entry name" value="DNA POLYMERASE III SUBUNIT ALPHA"/>
    <property type="match status" value="1"/>
</dbReference>
<dbReference type="EMBL" id="JAEKNS010000032">
    <property type="protein sequence ID" value="MBJ7593688.1"/>
    <property type="molecule type" value="Genomic_DNA"/>
</dbReference>
<proteinExistence type="inferred from homology"/>
<comment type="similarity">
    <text evidence="2">Belongs to the DNA polymerase type-C family. DnaE subfamily.</text>
</comment>
<dbReference type="CDD" id="cd04485">
    <property type="entry name" value="DnaE_OBF"/>
    <property type="match status" value="1"/>
</dbReference>
<dbReference type="InterPro" id="IPR040982">
    <property type="entry name" value="DNA_pol3_finger"/>
</dbReference>
<evidence type="ECO:0000256" key="4">
    <source>
        <dbReference type="ARBA" id="ARBA00019114"/>
    </source>
</evidence>
<keyword evidence="8" id="KW-0239">DNA-directed DNA polymerase</keyword>
<dbReference type="GO" id="GO:0006260">
    <property type="term" value="P:DNA replication"/>
    <property type="evidence" value="ECO:0007669"/>
    <property type="project" value="UniProtKB-KW"/>
</dbReference>
<evidence type="ECO:0000256" key="7">
    <source>
        <dbReference type="ARBA" id="ARBA00022705"/>
    </source>
</evidence>
<dbReference type="Gene3D" id="1.10.150.870">
    <property type="match status" value="1"/>
</dbReference>
<dbReference type="InterPro" id="IPR029460">
    <property type="entry name" value="DNAPol_HHH"/>
</dbReference>
<dbReference type="InterPro" id="IPR004365">
    <property type="entry name" value="NA-bd_OB_tRNA"/>
</dbReference>
<accession>A0A934N4B6</accession>
<gene>
    <name evidence="12" type="ORF">JF886_02310</name>
</gene>
<comment type="subcellular location">
    <subcellularLocation>
        <location evidence="1">Cytoplasm</location>
    </subcellularLocation>
</comment>
<dbReference type="InterPro" id="IPR012340">
    <property type="entry name" value="NA-bd_OB-fold"/>
</dbReference>
<organism evidence="12 13">
    <name type="scientific">Candidatus Aeolococcus gillhamiae</name>
    <dbReference type="NCBI Taxonomy" id="3127015"/>
    <lineage>
        <taxon>Bacteria</taxon>
        <taxon>Bacillati</taxon>
        <taxon>Candidatus Dormiibacterota</taxon>
        <taxon>Candidatus Dormibacteria</taxon>
        <taxon>Candidatus Aeolococcales</taxon>
        <taxon>Candidatus Aeolococcaceae</taxon>
        <taxon>Candidatus Aeolococcus</taxon>
    </lineage>
</organism>
<keyword evidence="7" id="KW-0235">DNA replication</keyword>
<evidence type="ECO:0000256" key="9">
    <source>
        <dbReference type="ARBA" id="ARBA00049244"/>
    </source>
</evidence>
<evidence type="ECO:0000313" key="13">
    <source>
        <dbReference type="Proteomes" id="UP000606991"/>
    </source>
</evidence>
<dbReference type="Gene3D" id="2.40.50.140">
    <property type="entry name" value="Nucleic acid-binding proteins"/>
    <property type="match status" value="1"/>
</dbReference>
<dbReference type="Proteomes" id="UP000606991">
    <property type="component" value="Unassembled WGS sequence"/>
</dbReference>
<dbReference type="RefSeq" id="WP_337309205.1">
    <property type="nucleotide sequence ID" value="NZ_JAEKNS010000032.1"/>
</dbReference>
<dbReference type="InterPro" id="IPR041931">
    <property type="entry name" value="DNA_pol3_alpha_thumb_dom"/>
</dbReference>
<dbReference type="GO" id="GO:0003676">
    <property type="term" value="F:nucleic acid binding"/>
    <property type="evidence" value="ECO:0007669"/>
    <property type="project" value="InterPro"/>
</dbReference>
<reference evidence="12 13" key="1">
    <citation type="submission" date="2020-10" db="EMBL/GenBank/DDBJ databases">
        <title>Ca. Dormibacterota MAGs.</title>
        <authorList>
            <person name="Montgomery K."/>
        </authorList>
    </citation>
    <scope>NUCLEOTIDE SEQUENCE [LARGE SCALE GENOMIC DNA]</scope>
    <source>
        <strain evidence="12">SC8812_S17_18</strain>
    </source>
</reference>
<dbReference type="InterPro" id="IPR004013">
    <property type="entry name" value="PHP_dom"/>
</dbReference>
<evidence type="ECO:0000256" key="5">
    <source>
        <dbReference type="ARBA" id="ARBA00022679"/>
    </source>
</evidence>
<dbReference type="NCBIfam" id="NF004226">
    <property type="entry name" value="PRK05673.1"/>
    <property type="match status" value="1"/>
</dbReference>
<dbReference type="Gene3D" id="1.10.10.1600">
    <property type="entry name" value="Bacterial DNA polymerase III alpha subunit, thumb domain"/>
    <property type="match status" value="1"/>
</dbReference>
<dbReference type="InterPro" id="IPR004805">
    <property type="entry name" value="DnaE2/DnaE/PolC"/>
</dbReference>
<dbReference type="EC" id="2.7.7.7" evidence="3"/>
<keyword evidence="6 12" id="KW-0548">Nucleotidyltransferase</keyword>
<dbReference type="AlphaFoldDB" id="A0A934N4B6"/>
<dbReference type="InterPro" id="IPR003141">
    <property type="entry name" value="Pol/His_phosphatase_N"/>
</dbReference>
<feature type="region of interest" description="Disordered" evidence="10">
    <location>
        <begin position="1080"/>
        <end position="1099"/>
    </location>
</feature>
<keyword evidence="5 12" id="KW-0808">Transferase</keyword>
<feature type="region of interest" description="Disordered" evidence="10">
    <location>
        <begin position="1193"/>
        <end position="1212"/>
    </location>
</feature>
<evidence type="ECO:0000256" key="2">
    <source>
        <dbReference type="ARBA" id="ARBA00009496"/>
    </source>
</evidence>
<dbReference type="InterPro" id="IPR011708">
    <property type="entry name" value="DNA_pol3_alpha_NTPase_dom"/>
</dbReference>
<dbReference type="SUPFAM" id="SSF89550">
    <property type="entry name" value="PHP domain-like"/>
    <property type="match status" value="1"/>
</dbReference>
<dbReference type="Pfam" id="PF02811">
    <property type="entry name" value="PHP"/>
    <property type="match status" value="1"/>
</dbReference>
<evidence type="ECO:0000256" key="8">
    <source>
        <dbReference type="ARBA" id="ARBA00022932"/>
    </source>
</evidence>
<dbReference type="Gene3D" id="3.20.20.140">
    <property type="entry name" value="Metal-dependent hydrolases"/>
    <property type="match status" value="1"/>
</dbReference>
<evidence type="ECO:0000256" key="10">
    <source>
        <dbReference type="SAM" id="MobiDB-lite"/>
    </source>
</evidence>
<evidence type="ECO:0000256" key="1">
    <source>
        <dbReference type="ARBA" id="ARBA00004496"/>
    </source>
</evidence>
<dbReference type="Pfam" id="PF17657">
    <property type="entry name" value="DNA_pol3_finger"/>
    <property type="match status" value="1"/>
</dbReference>
<dbReference type="SMART" id="SM00481">
    <property type="entry name" value="POLIIIAc"/>
    <property type="match status" value="1"/>
</dbReference>